<organism evidence="1 2">
    <name type="scientific">Thermanaerothrix solaris</name>
    <dbReference type="NCBI Taxonomy" id="3058434"/>
    <lineage>
        <taxon>Bacteria</taxon>
        <taxon>Bacillati</taxon>
        <taxon>Chloroflexota</taxon>
        <taxon>Anaerolineae</taxon>
        <taxon>Anaerolineales</taxon>
        <taxon>Anaerolineaceae</taxon>
        <taxon>Thermanaerothrix</taxon>
    </lineage>
</organism>
<keyword evidence="2" id="KW-1185">Reference proteome</keyword>
<sequence>MKMGMLWYDDDPKADLHAKVHRAAEYYHKKYGVRPNLCFVHPSMLDQERLQLNGIEVRTNRRILRNHLWLGLLELGDPAPSLQGS</sequence>
<evidence type="ECO:0000313" key="1">
    <source>
        <dbReference type="EMBL" id="MDT8898890.1"/>
    </source>
</evidence>
<gene>
    <name evidence="1" type="ORF">QYE77_11510</name>
</gene>
<proteinExistence type="predicted"/>
<comment type="caution">
    <text evidence="1">The sequence shown here is derived from an EMBL/GenBank/DDBJ whole genome shotgun (WGS) entry which is preliminary data.</text>
</comment>
<dbReference type="RefSeq" id="WP_315625557.1">
    <property type="nucleotide sequence ID" value="NZ_JAUHMF010000002.1"/>
</dbReference>
<evidence type="ECO:0000313" key="2">
    <source>
        <dbReference type="Proteomes" id="UP001254165"/>
    </source>
</evidence>
<protein>
    <submittedName>
        <fullName evidence="1">Uncharacterized protein</fullName>
    </submittedName>
</protein>
<reference evidence="1 2" key="1">
    <citation type="submission" date="2023-07" db="EMBL/GenBank/DDBJ databases">
        <title>Novel species of Thermanaerothrix with wide hydrolytic capabilities.</title>
        <authorList>
            <person name="Zayulina K.S."/>
            <person name="Podosokorskaya O.A."/>
            <person name="Elcheninov A.G."/>
        </authorList>
    </citation>
    <scope>NUCLEOTIDE SEQUENCE [LARGE SCALE GENOMIC DNA]</scope>
    <source>
        <strain evidence="1 2">4228-RoL</strain>
    </source>
</reference>
<accession>A0ABU3NPW4</accession>
<dbReference type="EMBL" id="JAUHMF010000002">
    <property type="protein sequence ID" value="MDT8898890.1"/>
    <property type="molecule type" value="Genomic_DNA"/>
</dbReference>
<name>A0ABU3NPW4_9CHLR</name>
<dbReference type="Proteomes" id="UP001254165">
    <property type="component" value="Unassembled WGS sequence"/>
</dbReference>